<dbReference type="EMBL" id="CP017886">
    <property type="protein sequence ID" value="APC18966.1"/>
    <property type="molecule type" value="Genomic_DNA"/>
</dbReference>
<keyword evidence="1" id="KW-0472">Membrane</keyword>
<feature type="transmembrane region" description="Helical" evidence="1">
    <location>
        <begin position="7"/>
        <end position="27"/>
    </location>
</feature>
<feature type="transmembrane region" description="Helical" evidence="1">
    <location>
        <begin position="33"/>
        <end position="54"/>
    </location>
</feature>
<evidence type="ECO:0000313" key="3">
    <source>
        <dbReference type="Proteomes" id="UP000182567"/>
    </source>
</evidence>
<accession>A0A1J0ESJ7</accession>
<dbReference type="Proteomes" id="UP000182567">
    <property type="component" value="Chromosome"/>
</dbReference>
<evidence type="ECO:0000313" key="2">
    <source>
        <dbReference type="EMBL" id="APC18966.1"/>
    </source>
</evidence>
<dbReference type="AlphaFoldDB" id="A0A1J0ESJ7"/>
<gene>
    <name evidence="2" type="ORF">BLL42_25885</name>
</gene>
<organism evidence="2 3">
    <name type="scientific">Pseudomonas frederiksbergensis</name>
    <dbReference type="NCBI Taxonomy" id="104087"/>
    <lineage>
        <taxon>Bacteria</taxon>
        <taxon>Pseudomonadati</taxon>
        <taxon>Pseudomonadota</taxon>
        <taxon>Gammaproteobacteria</taxon>
        <taxon>Pseudomonadales</taxon>
        <taxon>Pseudomonadaceae</taxon>
        <taxon>Pseudomonas</taxon>
    </lineage>
</organism>
<keyword evidence="1" id="KW-0812">Transmembrane</keyword>
<name>A0A1J0ESJ7_9PSED</name>
<sequence length="66" mass="7315">MIQAMYNVKSIDILSVMSGLVTLFVFINDNAYWGYVMAAIPMFICAGAVLRVHAKNRESIGTKRCA</sequence>
<evidence type="ECO:0000256" key="1">
    <source>
        <dbReference type="SAM" id="Phobius"/>
    </source>
</evidence>
<reference evidence="3" key="1">
    <citation type="submission" date="2016-10" db="EMBL/GenBank/DDBJ databases">
        <title>Pseudomonas frederiksbergensis ERGS4:02 complete genome.</title>
        <authorList>
            <person name="Kumar R."/>
            <person name="Acharya V."/>
            <person name="Singh D."/>
        </authorList>
    </citation>
    <scope>NUCLEOTIDE SEQUENCE [LARGE SCALE GENOMIC DNA]</scope>
    <source>
        <strain evidence="3">ERGS4:02</strain>
    </source>
</reference>
<protein>
    <submittedName>
        <fullName evidence="2">Uncharacterized protein</fullName>
    </submittedName>
</protein>
<proteinExistence type="predicted"/>
<keyword evidence="1" id="KW-1133">Transmembrane helix</keyword>